<dbReference type="Pfam" id="PF12742">
    <property type="entry name" value="Gryzun-like"/>
    <property type="match status" value="1"/>
</dbReference>
<comment type="caution">
    <text evidence="2">The sequence shown here is derived from an EMBL/GenBank/DDBJ whole genome shotgun (WGS) entry which is preliminary data.</text>
</comment>
<keyword evidence="3" id="KW-1185">Reference proteome</keyword>
<dbReference type="PANTHER" id="PTHR14374:SF0">
    <property type="entry name" value="TRAFFICKING PROTEIN PARTICLE COMPLEX SUBUNIT 11"/>
    <property type="match status" value="1"/>
</dbReference>
<name>A0A1R2BCF1_9CILI</name>
<dbReference type="EMBL" id="MPUH01000750">
    <property type="protein sequence ID" value="OMJ74453.1"/>
    <property type="molecule type" value="Genomic_DNA"/>
</dbReference>
<dbReference type="AlphaFoldDB" id="A0A1R2BCF1"/>
<gene>
    <name evidence="2" type="ORF">SteCoe_26605</name>
</gene>
<sequence length="1001" mass="115036">MAQNLRPIVTIIGGNRVLDSISKLLITNSYDQRMDSECADFTYTFDMRRDAKMFDKYIPTGILKLSWTVKCRKMIPACILLVFDWSGGGIDSPSLESPDWKHKESIIMKNVRKYKELSKGRIVKIGILCFLGNTNDEIPLEEKTTLLRKSGEIDSKGILLVRHKLEEGEATTRFKKFLWDSSLSHYKDEIDRLKKLKSRAHKELSGTYMELQVRYNFKLGFFSELRQDKESALNFYKKCYKEIQDLSIDPSITLDEKRSVADLVIHRIQCILLSAPHLLVKLKEAIGTFKTHITMYRIPQAKIHPGFEIWKWLSEHFSRFGTLLESVPQEILEKDNYWTHPGFYFQVAGIYYIMRMRLSIEDPDCMQSVNNWKSFIASAELRIKDPVYLGQPKALASHPLQKDMIEGISTEDQIYIIKILDEAEIKHLPISLEYLFRSLKFYKAVIPMNKMCVLISHMLANLYKKKGDLDANYIYKSEIMNKMEGWTSVQTGLLEDLITFSEGSQKVQDLLQWTLKAMEIQNINKNSMFEKLNKTLAGNLTQIKSRGLIKAKAKFDTKTITAYSSVNLNITLTSSFPYPLSPVKISLFFSENSFNSENFTIVTLDPKLPIKIIHTLVIRSPSLQQLSLLKIIARFEPVDMSWIDFELDTKAKLQITAPAPQLSPTFNHLPPALIGENYMLNINLHPYSDLSMVKMIIFEDDKEPGARRRAASIERNFDSNYCIFNNDEKVLDDGIMIATLQTPQTLPLRIIFYEEKNYSLKAKFSYTVHKPPDIVYKWEDTYELDISVQPPFQFKMKWLNTIEPLTPSVLNVRVWNECAAAIYLSKIALVPESEWVCDSVKFYDNLEVSEGSLISEDFVARVMDIENPCNLSGHLLVTWSRKEGIINDCRIPLTVFSSCILPMDLEVVVENEVFVGKVFEMTVLVKNKTKKDLEARIVVEETTNFLVGGAENAKFELTSTGEKMFKFVLVGIEAGLRELPKVNINFAEISKSWQGKIMVLP</sequence>
<dbReference type="Proteomes" id="UP000187209">
    <property type="component" value="Unassembled WGS sequence"/>
</dbReference>
<dbReference type="OrthoDB" id="6278596at2759"/>
<proteinExistence type="predicted"/>
<dbReference type="InterPro" id="IPR025876">
    <property type="entry name" value="TRAPPC11_C"/>
</dbReference>
<evidence type="ECO:0000313" key="3">
    <source>
        <dbReference type="Proteomes" id="UP000187209"/>
    </source>
</evidence>
<evidence type="ECO:0000313" key="2">
    <source>
        <dbReference type="EMBL" id="OMJ74453.1"/>
    </source>
</evidence>
<organism evidence="2 3">
    <name type="scientific">Stentor coeruleus</name>
    <dbReference type="NCBI Taxonomy" id="5963"/>
    <lineage>
        <taxon>Eukaryota</taxon>
        <taxon>Sar</taxon>
        <taxon>Alveolata</taxon>
        <taxon>Ciliophora</taxon>
        <taxon>Postciliodesmatophora</taxon>
        <taxon>Heterotrichea</taxon>
        <taxon>Heterotrichida</taxon>
        <taxon>Stentoridae</taxon>
        <taxon>Stentor</taxon>
    </lineage>
</organism>
<feature type="domain" description="Trafficking protein particle complex subunit 11 C-terminal" evidence="1">
    <location>
        <begin position="930"/>
        <end position="984"/>
    </location>
</feature>
<evidence type="ECO:0000259" key="1">
    <source>
        <dbReference type="Pfam" id="PF12742"/>
    </source>
</evidence>
<dbReference type="PANTHER" id="PTHR14374">
    <property type="entry name" value="FOIE GRAS"/>
    <property type="match status" value="1"/>
</dbReference>
<accession>A0A1R2BCF1</accession>
<protein>
    <recommendedName>
        <fullName evidence="1">Trafficking protein particle complex subunit 11 C-terminal domain-containing protein</fullName>
    </recommendedName>
</protein>
<reference evidence="2 3" key="1">
    <citation type="submission" date="2016-11" db="EMBL/GenBank/DDBJ databases">
        <title>The macronuclear genome of Stentor coeruleus: a giant cell with tiny introns.</title>
        <authorList>
            <person name="Slabodnick M."/>
            <person name="Ruby J.G."/>
            <person name="Reiff S.B."/>
            <person name="Swart E.C."/>
            <person name="Gosai S."/>
            <person name="Prabakaran S."/>
            <person name="Witkowska E."/>
            <person name="Larue G.E."/>
            <person name="Fisher S."/>
            <person name="Freeman R.M."/>
            <person name="Gunawardena J."/>
            <person name="Chu W."/>
            <person name="Stover N.A."/>
            <person name="Gregory B.D."/>
            <person name="Nowacki M."/>
            <person name="Derisi J."/>
            <person name="Roy S.W."/>
            <person name="Marshall W.F."/>
            <person name="Sood P."/>
        </authorList>
    </citation>
    <scope>NUCLEOTIDE SEQUENCE [LARGE SCALE GENOMIC DNA]</scope>
    <source>
        <strain evidence="2">WM001</strain>
    </source>
</reference>